<evidence type="ECO:0000256" key="1">
    <source>
        <dbReference type="SAM" id="MobiDB-lite"/>
    </source>
</evidence>
<gene>
    <name evidence="4" type="primary">LOC107032533</name>
</gene>
<keyword evidence="2" id="KW-0812">Transmembrane</keyword>
<organism evidence="3 4">
    <name type="scientific">Solanum pennellii</name>
    <name type="common">Tomato</name>
    <name type="synonym">Lycopersicon pennellii</name>
    <dbReference type="NCBI Taxonomy" id="28526"/>
    <lineage>
        <taxon>Eukaryota</taxon>
        <taxon>Viridiplantae</taxon>
        <taxon>Streptophyta</taxon>
        <taxon>Embryophyta</taxon>
        <taxon>Tracheophyta</taxon>
        <taxon>Spermatophyta</taxon>
        <taxon>Magnoliopsida</taxon>
        <taxon>eudicotyledons</taxon>
        <taxon>Gunneridae</taxon>
        <taxon>Pentapetalae</taxon>
        <taxon>asterids</taxon>
        <taxon>lamiids</taxon>
        <taxon>Solanales</taxon>
        <taxon>Solanaceae</taxon>
        <taxon>Solanoideae</taxon>
        <taxon>Solaneae</taxon>
        <taxon>Solanum</taxon>
        <taxon>Solanum subgen. Lycopersicon</taxon>
    </lineage>
</organism>
<feature type="transmembrane region" description="Helical" evidence="2">
    <location>
        <begin position="84"/>
        <end position="103"/>
    </location>
</feature>
<dbReference type="RefSeq" id="XP_015089626.1">
    <property type="nucleotide sequence ID" value="XM_015234140.2"/>
</dbReference>
<feature type="transmembrane region" description="Helical" evidence="2">
    <location>
        <begin position="124"/>
        <end position="144"/>
    </location>
</feature>
<sequence length="175" mass="20357">MYNASPSPFPFSRTNGTPRCRNPPSPQIGRPRSFFLLSKLYQFVLFRFNFISLGFSISKRDMKSRFYPSSFCDFPPLSIHQNGYLYGHLFTVGGGFFWLKFHCYKNTEIVEKKLRKVKAIFEEIFLVLFLFLHCLWSLLMLSGLHCGRGRSSPLPAKSQSLLGERRKSESRLKTH</sequence>
<feature type="region of interest" description="Disordered" evidence="1">
    <location>
        <begin position="1"/>
        <end position="26"/>
    </location>
</feature>
<reference evidence="4" key="2">
    <citation type="submission" date="2025-08" db="UniProtKB">
        <authorList>
            <consortium name="RefSeq"/>
        </authorList>
    </citation>
    <scope>IDENTIFICATION</scope>
</reference>
<evidence type="ECO:0000256" key="2">
    <source>
        <dbReference type="SAM" id="Phobius"/>
    </source>
</evidence>
<keyword evidence="2" id="KW-1133">Transmembrane helix</keyword>
<accession>A0ABM1HSD5</accession>
<protein>
    <submittedName>
        <fullName evidence="4">Uncharacterized protein LOC107032533</fullName>
    </submittedName>
</protein>
<keyword evidence="3" id="KW-1185">Reference proteome</keyword>
<name>A0ABM1HSD5_SOLPN</name>
<feature type="transmembrane region" description="Helical" evidence="2">
    <location>
        <begin position="40"/>
        <end position="58"/>
    </location>
</feature>
<feature type="region of interest" description="Disordered" evidence="1">
    <location>
        <begin position="152"/>
        <end position="175"/>
    </location>
</feature>
<evidence type="ECO:0000313" key="3">
    <source>
        <dbReference type="Proteomes" id="UP000694930"/>
    </source>
</evidence>
<proteinExistence type="predicted"/>
<feature type="compositionally biased region" description="Basic and acidic residues" evidence="1">
    <location>
        <begin position="163"/>
        <end position="175"/>
    </location>
</feature>
<evidence type="ECO:0000313" key="4">
    <source>
        <dbReference type="RefSeq" id="XP_015089626.1"/>
    </source>
</evidence>
<reference evidence="3" key="1">
    <citation type="journal article" date="2014" name="Nat. Genet.">
        <title>The genome of the stress-tolerant wild tomato species Solanum pennellii.</title>
        <authorList>
            <person name="Bolger A."/>
            <person name="Scossa F."/>
            <person name="Bolger M.E."/>
            <person name="Lanz C."/>
            <person name="Maumus F."/>
            <person name="Tohge T."/>
            <person name="Quesneville H."/>
            <person name="Alseekh S."/>
            <person name="Sorensen I."/>
            <person name="Lichtenstein G."/>
            <person name="Fich E.A."/>
            <person name="Conte M."/>
            <person name="Keller H."/>
            <person name="Schneeberger K."/>
            <person name="Schwacke R."/>
            <person name="Ofner I."/>
            <person name="Vrebalov J."/>
            <person name="Xu Y."/>
            <person name="Osorio S."/>
            <person name="Aflitos S.A."/>
            <person name="Schijlen E."/>
            <person name="Jimenez-Gomez J.M."/>
            <person name="Ryngajllo M."/>
            <person name="Kimura S."/>
            <person name="Kumar R."/>
            <person name="Koenig D."/>
            <person name="Headland L.R."/>
            <person name="Maloof J.N."/>
            <person name="Sinha N."/>
            <person name="van Ham R.C."/>
            <person name="Lankhorst R.K."/>
            <person name="Mao L."/>
            <person name="Vogel A."/>
            <person name="Arsova B."/>
            <person name="Panstruga R."/>
            <person name="Fei Z."/>
            <person name="Rose J.K."/>
            <person name="Zamir D."/>
            <person name="Carrari F."/>
            <person name="Giovannoni J.J."/>
            <person name="Weigel D."/>
            <person name="Usadel B."/>
            <person name="Fernie A.R."/>
        </authorList>
    </citation>
    <scope>NUCLEOTIDE SEQUENCE [LARGE SCALE GENOMIC DNA]</scope>
    <source>
        <strain evidence="3">cv. LA0716</strain>
    </source>
</reference>
<feature type="compositionally biased region" description="Polar residues" evidence="1">
    <location>
        <begin position="1"/>
        <end position="17"/>
    </location>
</feature>
<dbReference type="Proteomes" id="UP000694930">
    <property type="component" value="Chromosome 10"/>
</dbReference>
<keyword evidence="2" id="KW-0472">Membrane</keyword>
<dbReference type="GeneID" id="107032533"/>